<protein>
    <recommendedName>
        <fullName evidence="3">SMI1/KNR4 family protein</fullName>
    </recommendedName>
</protein>
<comment type="caution">
    <text evidence="1">The sequence shown here is derived from an EMBL/GenBank/DDBJ whole genome shotgun (WGS) entry which is preliminary data.</text>
</comment>
<evidence type="ECO:0000313" key="1">
    <source>
        <dbReference type="EMBL" id="MDT0415273.1"/>
    </source>
</evidence>
<name>A0ABD5E3N4_9ACTN</name>
<proteinExistence type="predicted"/>
<dbReference type="InterPro" id="IPR037883">
    <property type="entry name" value="Knr4/Smi1-like_sf"/>
</dbReference>
<dbReference type="Gene3D" id="3.40.1580.10">
    <property type="entry name" value="SMI1/KNR4-like"/>
    <property type="match status" value="1"/>
</dbReference>
<organism evidence="1 2">
    <name type="scientific">Streptomyces evansiae</name>
    <dbReference type="NCBI Taxonomy" id="3075535"/>
    <lineage>
        <taxon>Bacteria</taxon>
        <taxon>Bacillati</taxon>
        <taxon>Actinomycetota</taxon>
        <taxon>Actinomycetes</taxon>
        <taxon>Kitasatosporales</taxon>
        <taxon>Streptomycetaceae</taxon>
        <taxon>Streptomyces</taxon>
    </lineage>
</organism>
<sequence length="95" mass="9856">MVGGERDGLLADTGVHLYASRDIPERNATYEVARYAPGFLLVGDDSGGLGFLVRADDPASPVFSSDLGDLDPAGFLPVAADLSSWAGALDSARTE</sequence>
<dbReference type="Proteomes" id="UP001183607">
    <property type="component" value="Unassembled WGS sequence"/>
</dbReference>
<dbReference type="EMBL" id="JAVRER010000008">
    <property type="protein sequence ID" value="MDT0415273.1"/>
    <property type="molecule type" value="Genomic_DNA"/>
</dbReference>
<accession>A0ABD5E3N4</accession>
<reference evidence="2" key="1">
    <citation type="submission" date="2023-07" db="EMBL/GenBank/DDBJ databases">
        <title>30 novel species of actinomycetes from the DSMZ collection.</title>
        <authorList>
            <person name="Nouioui I."/>
        </authorList>
    </citation>
    <scope>NUCLEOTIDE SEQUENCE [LARGE SCALE GENOMIC DNA]</scope>
    <source>
        <strain evidence="2">DSM 41982</strain>
    </source>
</reference>
<evidence type="ECO:0008006" key="3">
    <source>
        <dbReference type="Google" id="ProtNLM"/>
    </source>
</evidence>
<evidence type="ECO:0000313" key="2">
    <source>
        <dbReference type="Proteomes" id="UP001183607"/>
    </source>
</evidence>
<dbReference type="AlphaFoldDB" id="A0ABD5E3N4"/>
<dbReference type="RefSeq" id="WP_007823306.1">
    <property type="nucleotide sequence ID" value="NZ_JAVRER010000008.1"/>
</dbReference>
<gene>
    <name evidence="1" type="ORF">RM574_07170</name>
</gene>